<name>A0A644YNN6_9ZZZZ</name>
<keyword evidence="2" id="KW-0813">Transport</keyword>
<evidence type="ECO:0000259" key="9">
    <source>
        <dbReference type="PROSITE" id="PS50893"/>
    </source>
</evidence>
<sequence>MRVKGRYRPPLGNRRLQKGVQCVADEVLRMQDITKIYPNGFVANKDITFGVGEKEIHALVGENGAGKTTLMKILFGMESCQEGKIFINGKEEKMQNPLDAIAKGVGMVHQHFMLLPSLSVAENVTLGVEPMKHGLFDFEAAVKQTQEIADKYNFNVDARRKVADLSVGQMQKVEILKALIKGAKILILDEPTAVLTPQETEELFEQLLKLRDNGHSVIFISHKLEEVMRICSRVTILRHGRCMGTHDAKDLTEASLSKLMVGRDVVLKIEKEDPNTGKPIVEIKDVVKINSFGKRVIDGLSFSIREGEVVGIAGVEGNGQSELSDVLCGMGNFATGDVLLNNGSIKSKSVHEIRDMGLAYIAEDRMVYGIAADLSIKTNIVADRFDKKEFRHGLFMNGKKIDEVVDGYIKEFEIACDGRNQPVRMLSGGNIQKVVVAREFTSGANFILANQPTRGIDVGTAEMIRKTIVKKSRKDGTATLLISADLNEVLECSDRLLVMRKGKIVGAFPKANEVSEETLGEYMLGVKEMTPEEMEGLL</sequence>
<evidence type="ECO:0000256" key="6">
    <source>
        <dbReference type="ARBA" id="ARBA00022840"/>
    </source>
</evidence>
<evidence type="ECO:0000256" key="8">
    <source>
        <dbReference type="ARBA" id="ARBA00023136"/>
    </source>
</evidence>
<keyword evidence="5" id="KW-0547">Nucleotide-binding</keyword>
<feature type="domain" description="ABC transporter" evidence="9">
    <location>
        <begin position="28"/>
        <end position="264"/>
    </location>
</feature>
<dbReference type="AlphaFoldDB" id="A0A644YNN6"/>
<organism evidence="10">
    <name type="scientific">bioreactor metagenome</name>
    <dbReference type="NCBI Taxonomy" id="1076179"/>
    <lineage>
        <taxon>unclassified sequences</taxon>
        <taxon>metagenomes</taxon>
        <taxon>ecological metagenomes</taxon>
    </lineage>
</organism>
<dbReference type="GO" id="GO:0005524">
    <property type="term" value="F:ATP binding"/>
    <property type="evidence" value="ECO:0007669"/>
    <property type="project" value="UniProtKB-KW"/>
</dbReference>
<dbReference type="PROSITE" id="PS00211">
    <property type="entry name" value="ABC_TRANSPORTER_1"/>
    <property type="match status" value="2"/>
</dbReference>
<keyword evidence="4" id="KW-0677">Repeat</keyword>
<dbReference type="PANTHER" id="PTHR43790">
    <property type="entry name" value="CARBOHYDRATE TRANSPORT ATP-BINDING PROTEIN MG119-RELATED"/>
    <property type="match status" value="1"/>
</dbReference>
<dbReference type="InterPro" id="IPR003593">
    <property type="entry name" value="AAA+_ATPase"/>
</dbReference>
<keyword evidence="3" id="KW-1003">Cell membrane</keyword>
<dbReference type="Pfam" id="PF00005">
    <property type="entry name" value="ABC_tran"/>
    <property type="match status" value="2"/>
</dbReference>
<dbReference type="GO" id="GO:0005886">
    <property type="term" value="C:plasma membrane"/>
    <property type="evidence" value="ECO:0007669"/>
    <property type="project" value="UniProtKB-SubCell"/>
</dbReference>
<evidence type="ECO:0000256" key="4">
    <source>
        <dbReference type="ARBA" id="ARBA00022737"/>
    </source>
</evidence>
<evidence type="ECO:0000256" key="3">
    <source>
        <dbReference type="ARBA" id="ARBA00022475"/>
    </source>
</evidence>
<evidence type="ECO:0000256" key="7">
    <source>
        <dbReference type="ARBA" id="ARBA00022967"/>
    </source>
</evidence>
<dbReference type="InterPro" id="IPR003439">
    <property type="entry name" value="ABC_transporter-like_ATP-bd"/>
</dbReference>
<dbReference type="CDD" id="cd03216">
    <property type="entry name" value="ABC_Carb_Monos_I"/>
    <property type="match status" value="1"/>
</dbReference>
<dbReference type="Gene3D" id="3.40.50.300">
    <property type="entry name" value="P-loop containing nucleotide triphosphate hydrolases"/>
    <property type="match status" value="2"/>
</dbReference>
<keyword evidence="7" id="KW-1278">Translocase</keyword>
<comment type="subcellular location">
    <subcellularLocation>
        <location evidence="1">Cell membrane</location>
        <topology evidence="1">Peripheral membrane protein</topology>
    </subcellularLocation>
</comment>
<dbReference type="InterPro" id="IPR017871">
    <property type="entry name" value="ABC_transporter-like_CS"/>
</dbReference>
<dbReference type="EC" id="3.6.3.17" evidence="10"/>
<evidence type="ECO:0000256" key="1">
    <source>
        <dbReference type="ARBA" id="ARBA00004202"/>
    </source>
</evidence>
<dbReference type="PROSITE" id="PS50893">
    <property type="entry name" value="ABC_TRANSPORTER_2"/>
    <property type="match status" value="2"/>
</dbReference>
<dbReference type="InterPro" id="IPR050107">
    <property type="entry name" value="ABC_carbohydrate_import_ATPase"/>
</dbReference>
<keyword evidence="6 10" id="KW-0067">ATP-binding</keyword>
<evidence type="ECO:0000313" key="10">
    <source>
        <dbReference type="EMBL" id="MPM30060.1"/>
    </source>
</evidence>
<protein>
    <submittedName>
        <fullName evidence="10">Ribose import ATP-binding protein RbsA</fullName>
        <ecNumber evidence="10">3.6.3.17</ecNumber>
    </submittedName>
</protein>
<comment type="caution">
    <text evidence="10">The sequence shown here is derived from an EMBL/GenBank/DDBJ whole genome shotgun (WGS) entry which is preliminary data.</text>
</comment>
<dbReference type="EMBL" id="VSSQ01005683">
    <property type="protein sequence ID" value="MPM30060.1"/>
    <property type="molecule type" value="Genomic_DNA"/>
</dbReference>
<dbReference type="SMART" id="SM00382">
    <property type="entry name" value="AAA"/>
    <property type="match status" value="1"/>
</dbReference>
<evidence type="ECO:0000256" key="5">
    <source>
        <dbReference type="ARBA" id="ARBA00022741"/>
    </source>
</evidence>
<feature type="domain" description="ABC transporter" evidence="9">
    <location>
        <begin position="281"/>
        <end position="526"/>
    </location>
</feature>
<dbReference type="SUPFAM" id="SSF52540">
    <property type="entry name" value="P-loop containing nucleoside triphosphate hydrolases"/>
    <property type="match status" value="2"/>
</dbReference>
<dbReference type="GO" id="GO:0016887">
    <property type="term" value="F:ATP hydrolysis activity"/>
    <property type="evidence" value="ECO:0007669"/>
    <property type="project" value="InterPro"/>
</dbReference>
<keyword evidence="10" id="KW-0378">Hydrolase</keyword>
<evidence type="ECO:0000256" key="2">
    <source>
        <dbReference type="ARBA" id="ARBA00022448"/>
    </source>
</evidence>
<dbReference type="PANTHER" id="PTHR43790:SF4">
    <property type="entry name" value="GUANOSINE IMPORT ATP-BINDING PROTEIN NUPO"/>
    <property type="match status" value="1"/>
</dbReference>
<dbReference type="InterPro" id="IPR027417">
    <property type="entry name" value="P-loop_NTPase"/>
</dbReference>
<accession>A0A644YNN6</accession>
<reference evidence="10" key="1">
    <citation type="submission" date="2019-08" db="EMBL/GenBank/DDBJ databases">
        <authorList>
            <person name="Kucharzyk K."/>
            <person name="Murdoch R.W."/>
            <person name="Higgins S."/>
            <person name="Loffler F."/>
        </authorList>
    </citation>
    <scope>NUCLEOTIDE SEQUENCE</scope>
</reference>
<dbReference type="FunFam" id="3.40.50.300:FF:000127">
    <property type="entry name" value="Ribose import ATP-binding protein RbsA"/>
    <property type="match status" value="1"/>
</dbReference>
<dbReference type="CDD" id="cd03215">
    <property type="entry name" value="ABC_Carb_Monos_II"/>
    <property type="match status" value="1"/>
</dbReference>
<proteinExistence type="predicted"/>
<keyword evidence="8" id="KW-0472">Membrane</keyword>
<gene>
    <name evidence="10" type="primary">rbsA_35</name>
    <name evidence="10" type="ORF">SDC9_76602</name>
</gene>